<accession>A0ABD2NHB5</accession>
<dbReference type="InterPro" id="IPR006612">
    <property type="entry name" value="THAP_Znf"/>
</dbReference>
<evidence type="ECO:0000256" key="5">
    <source>
        <dbReference type="PROSITE-ProRule" id="PRU00309"/>
    </source>
</evidence>
<keyword evidence="9" id="KW-1185">Reference proteome</keyword>
<evidence type="ECO:0000256" key="4">
    <source>
        <dbReference type="ARBA" id="ARBA00023125"/>
    </source>
</evidence>
<evidence type="ECO:0000256" key="3">
    <source>
        <dbReference type="ARBA" id="ARBA00022833"/>
    </source>
</evidence>
<feature type="compositionally biased region" description="Basic and acidic residues" evidence="6">
    <location>
        <begin position="269"/>
        <end position="284"/>
    </location>
</feature>
<dbReference type="Pfam" id="PF05485">
    <property type="entry name" value="THAP"/>
    <property type="match status" value="1"/>
</dbReference>
<evidence type="ECO:0000259" key="7">
    <source>
        <dbReference type="PROSITE" id="PS50950"/>
    </source>
</evidence>
<keyword evidence="1" id="KW-0479">Metal-binding</keyword>
<feature type="compositionally biased region" description="Basic and acidic residues" evidence="6">
    <location>
        <begin position="200"/>
        <end position="209"/>
    </location>
</feature>
<proteinExistence type="predicted"/>
<dbReference type="Proteomes" id="UP001516400">
    <property type="component" value="Unassembled WGS sequence"/>
</dbReference>
<dbReference type="EMBL" id="JABFTP020000103">
    <property type="protein sequence ID" value="KAL3278063.1"/>
    <property type="molecule type" value="Genomic_DNA"/>
</dbReference>
<name>A0ABD2NHB5_9CUCU</name>
<comment type="caution">
    <text evidence="8">The sequence shown here is derived from an EMBL/GenBank/DDBJ whole genome shotgun (WGS) entry which is preliminary data.</text>
</comment>
<evidence type="ECO:0000256" key="2">
    <source>
        <dbReference type="ARBA" id="ARBA00022771"/>
    </source>
</evidence>
<evidence type="ECO:0000256" key="1">
    <source>
        <dbReference type="ARBA" id="ARBA00022723"/>
    </source>
</evidence>
<feature type="compositionally biased region" description="Basic and acidic residues" evidence="6">
    <location>
        <begin position="292"/>
        <end position="306"/>
    </location>
</feature>
<gene>
    <name evidence="8" type="ORF">HHI36_013407</name>
</gene>
<evidence type="ECO:0000313" key="8">
    <source>
        <dbReference type="EMBL" id="KAL3278063.1"/>
    </source>
</evidence>
<evidence type="ECO:0000313" key="9">
    <source>
        <dbReference type="Proteomes" id="UP001516400"/>
    </source>
</evidence>
<reference evidence="8 9" key="1">
    <citation type="journal article" date="2021" name="BMC Biol.">
        <title>Horizontally acquired antibacterial genes associated with adaptive radiation of ladybird beetles.</title>
        <authorList>
            <person name="Li H.S."/>
            <person name="Tang X.F."/>
            <person name="Huang Y.H."/>
            <person name="Xu Z.Y."/>
            <person name="Chen M.L."/>
            <person name="Du X.Y."/>
            <person name="Qiu B.Y."/>
            <person name="Chen P.T."/>
            <person name="Zhang W."/>
            <person name="Slipinski A."/>
            <person name="Escalona H.E."/>
            <person name="Waterhouse R.M."/>
            <person name="Zwick A."/>
            <person name="Pang H."/>
        </authorList>
    </citation>
    <scope>NUCLEOTIDE SEQUENCE [LARGE SCALE GENOMIC DNA]</scope>
    <source>
        <strain evidence="8">SYSU2018</strain>
    </source>
</reference>
<feature type="domain" description="THAP-type" evidence="7">
    <location>
        <begin position="1"/>
        <end position="90"/>
    </location>
</feature>
<dbReference type="SMART" id="SM00980">
    <property type="entry name" value="THAP"/>
    <property type="match status" value="1"/>
</dbReference>
<sequence>MNRICCFKNCENTSMNRKDCCFFEFPVDFNLCLQWIETVGNKDFFEDFAYGGAVPFRKKYICSDHFGDDDFVNSGNIFAGIKPIAVPSSNPMKENVLVTGPLEKVLVKQEPPEKEFWDAGDSSQVVFPIELLEHVKVEEVSSQSINLGGIDPLQGTEFVKLRRSLRTKKAEAMAIKRARETPDQRTKRRRQNALRNSIRRSMESPIERDRRRKKNAERAAMRRQNETPEQKEIRRMKDLLRARRRRLLETEEQATMRRINDAARAQARRQNESEQEKNMRRLSDLIRITNRRKNESPEERRERLRKNREYSAKKRYIQKLEFELNHPKNLIDDTCLTLRNFEEDVTAVNMSFFQSLGVYQKQHEYHYDRDEGQDKNDSSMKFIPLTNSFNAYAAQEYFQLHKVSCENDDSIKKSPEVEPSTNEANVESQLVLL</sequence>
<dbReference type="GO" id="GO:0008270">
    <property type="term" value="F:zinc ion binding"/>
    <property type="evidence" value="ECO:0007669"/>
    <property type="project" value="UniProtKB-KW"/>
</dbReference>
<dbReference type="AlphaFoldDB" id="A0ABD2NHB5"/>
<keyword evidence="2 5" id="KW-0863">Zinc-finger</keyword>
<feature type="region of interest" description="Disordered" evidence="6">
    <location>
        <begin position="177"/>
        <end position="235"/>
    </location>
</feature>
<feature type="region of interest" description="Disordered" evidence="6">
    <location>
        <begin position="262"/>
        <end position="306"/>
    </location>
</feature>
<feature type="compositionally biased region" description="Basic and acidic residues" evidence="6">
    <location>
        <begin position="216"/>
        <end position="235"/>
    </location>
</feature>
<organism evidence="8 9">
    <name type="scientific">Cryptolaemus montrouzieri</name>
    <dbReference type="NCBI Taxonomy" id="559131"/>
    <lineage>
        <taxon>Eukaryota</taxon>
        <taxon>Metazoa</taxon>
        <taxon>Ecdysozoa</taxon>
        <taxon>Arthropoda</taxon>
        <taxon>Hexapoda</taxon>
        <taxon>Insecta</taxon>
        <taxon>Pterygota</taxon>
        <taxon>Neoptera</taxon>
        <taxon>Endopterygota</taxon>
        <taxon>Coleoptera</taxon>
        <taxon>Polyphaga</taxon>
        <taxon>Cucujiformia</taxon>
        <taxon>Coccinelloidea</taxon>
        <taxon>Coccinellidae</taxon>
        <taxon>Scymninae</taxon>
        <taxon>Scymnini</taxon>
        <taxon>Cryptolaemus</taxon>
    </lineage>
</organism>
<dbReference type="GO" id="GO:0003677">
    <property type="term" value="F:DNA binding"/>
    <property type="evidence" value="ECO:0007669"/>
    <property type="project" value="UniProtKB-UniRule"/>
</dbReference>
<evidence type="ECO:0000256" key="6">
    <source>
        <dbReference type="SAM" id="MobiDB-lite"/>
    </source>
</evidence>
<protein>
    <recommendedName>
        <fullName evidence="7">THAP-type domain-containing protein</fullName>
    </recommendedName>
</protein>
<keyword evidence="4 5" id="KW-0238">DNA-binding</keyword>
<keyword evidence="3" id="KW-0862">Zinc</keyword>
<dbReference type="SUPFAM" id="SSF57716">
    <property type="entry name" value="Glucocorticoid receptor-like (DNA-binding domain)"/>
    <property type="match status" value="1"/>
</dbReference>
<dbReference type="PROSITE" id="PS50950">
    <property type="entry name" value="ZF_THAP"/>
    <property type="match status" value="1"/>
</dbReference>